<dbReference type="EMBL" id="JBHSPA010000034">
    <property type="protein sequence ID" value="MFC5828053.1"/>
    <property type="molecule type" value="Genomic_DNA"/>
</dbReference>
<dbReference type="RefSeq" id="WP_379517558.1">
    <property type="nucleotide sequence ID" value="NZ_JBHSPA010000034.1"/>
</dbReference>
<name>A0ABW1CSZ7_9ACTN</name>
<dbReference type="Proteomes" id="UP001596058">
    <property type="component" value="Unassembled WGS sequence"/>
</dbReference>
<evidence type="ECO:0008006" key="3">
    <source>
        <dbReference type="Google" id="ProtNLM"/>
    </source>
</evidence>
<proteinExistence type="predicted"/>
<organism evidence="1 2">
    <name type="scientific">Nonomuraea insulae</name>
    <dbReference type="NCBI Taxonomy" id="1616787"/>
    <lineage>
        <taxon>Bacteria</taxon>
        <taxon>Bacillati</taxon>
        <taxon>Actinomycetota</taxon>
        <taxon>Actinomycetes</taxon>
        <taxon>Streptosporangiales</taxon>
        <taxon>Streptosporangiaceae</taxon>
        <taxon>Nonomuraea</taxon>
    </lineage>
</organism>
<reference evidence="2" key="1">
    <citation type="journal article" date="2019" name="Int. J. Syst. Evol. Microbiol.">
        <title>The Global Catalogue of Microorganisms (GCM) 10K type strain sequencing project: providing services to taxonomists for standard genome sequencing and annotation.</title>
        <authorList>
            <consortium name="The Broad Institute Genomics Platform"/>
            <consortium name="The Broad Institute Genome Sequencing Center for Infectious Disease"/>
            <person name="Wu L."/>
            <person name="Ma J."/>
        </authorList>
    </citation>
    <scope>NUCLEOTIDE SEQUENCE [LARGE SCALE GENOMIC DNA]</scope>
    <source>
        <strain evidence="2">CCUG 53903</strain>
    </source>
</reference>
<keyword evidence="2" id="KW-1185">Reference proteome</keyword>
<protein>
    <recommendedName>
        <fullName evidence="3">SAV-6107-like HEPN domain-containing protein</fullName>
    </recommendedName>
</protein>
<sequence length="169" mass="18378">MNNSQQHPAPAAPSGKVPAALETVIEQARSARQHHLDDIVRRLGRGERLSAEQIYTTLRAQTLCTWWRLLARHLEYADGGGVRPAEALSRFVSWITPYLDDPTPPDPNVTTRAPGRNGELEFALAHLDHSLALIRQGAARIFLAQTEILAPACSAQQSPSASTGQEATA</sequence>
<comment type="caution">
    <text evidence="1">The sequence shown here is derived from an EMBL/GenBank/DDBJ whole genome shotgun (WGS) entry which is preliminary data.</text>
</comment>
<evidence type="ECO:0000313" key="2">
    <source>
        <dbReference type="Proteomes" id="UP001596058"/>
    </source>
</evidence>
<gene>
    <name evidence="1" type="ORF">ACFPZ3_29665</name>
</gene>
<evidence type="ECO:0000313" key="1">
    <source>
        <dbReference type="EMBL" id="MFC5828053.1"/>
    </source>
</evidence>
<accession>A0ABW1CSZ7</accession>